<feature type="compositionally biased region" description="Pro residues" evidence="1">
    <location>
        <begin position="373"/>
        <end position="390"/>
    </location>
</feature>
<feature type="compositionally biased region" description="Basic residues" evidence="1">
    <location>
        <begin position="392"/>
        <end position="403"/>
    </location>
</feature>
<evidence type="ECO:0000313" key="3">
    <source>
        <dbReference type="Proteomes" id="UP000799764"/>
    </source>
</evidence>
<feature type="region of interest" description="Disordered" evidence="1">
    <location>
        <begin position="302"/>
        <end position="326"/>
    </location>
</feature>
<dbReference type="OrthoDB" id="3645916at2759"/>
<dbReference type="Proteomes" id="UP000799764">
    <property type="component" value="Unassembled WGS sequence"/>
</dbReference>
<feature type="region of interest" description="Disordered" evidence="1">
    <location>
        <begin position="1"/>
        <end position="35"/>
    </location>
</feature>
<keyword evidence="3" id="KW-1185">Reference proteome</keyword>
<feature type="compositionally biased region" description="Basic and acidic residues" evidence="1">
    <location>
        <begin position="317"/>
        <end position="326"/>
    </location>
</feature>
<sequence length="403" mass="44260">MQSPAAEREETPFATPGDRTWPSAQSSASDPQDGAAHVLRITRAAEKMAGLLRHLERELGALDATASVQARGSLQVVIKTPGDTPRTIHLDDVAHKERVSFAFAPNGEEPPADAAGADPSNALTIDDGTAPAAGATTTPSSKRTRRDSDAELEQELVSRKRRRLESGDSDANVLHDATDDDDIMPLITKEDLENIVAKLRDDIQEDTSECVNHVQRLLRRFKEEWHEKSTWDFAQASKPHDGRASRPSLAGDDATPAAAFPSPAAHQDDHDITVPDLVRQESKLISSQIKWVEDCRRVAADTHDKREDNWRTSSANFHDKARQERESFQGRLLHEQGMQSQTLHQILSEVKSFGLYVQSMKWETPGSLSMGPPYMPGPPAFPTQPPPAPPRGRGRPRGSGRGV</sequence>
<feature type="region of interest" description="Disordered" evidence="1">
    <location>
        <begin position="232"/>
        <end position="269"/>
    </location>
</feature>
<organism evidence="2 3">
    <name type="scientific">Karstenula rhodostoma CBS 690.94</name>
    <dbReference type="NCBI Taxonomy" id="1392251"/>
    <lineage>
        <taxon>Eukaryota</taxon>
        <taxon>Fungi</taxon>
        <taxon>Dikarya</taxon>
        <taxon>Ascomycota</taxon>
        <taxon>Pezizomycotina</taxon>
        <taxon>Dothideomycetes</taxon>
        <taxon>Pleosporomycetidae</taxon>
        <taxon>Pleosporales</taxon>
        <taxon>Massarineae</taxon>
        <taxon>Didymosphaeriaceae</taxon>
        <taxon>Karstenula</taxon>
    </lineage>
</organism>
<evidence type="ECO:0000256" key="1">
    <source>
        <dbReference type="SAM" id="MobiDB-lite"/>
    </source>
</evidence>
<reference evidence="2" key="1">
    <citation type="journal article" date="2020" name="Stud. Mycol.">
        <title>101 Dothideomycetes genomes: a test case for predicting lifestyles and emergence of pathogens.</title>
        <authorList>
            <person name="Haridas S."/>
            <person name="Albert R."/>
            <person name="Binder M."/>
            <person name="Bloem J."/>
            <person name="Labutti K."/>
            <person name="Salamov A."/>
            <person name="Andreopoulos B."/>
            <person name="Baker S."/>
            <person name="Barry K."/>
            <person name="Bills G."/>
            <person name="Bluhm B."/>
            <person name="Cannon C."/>
            <person name="Castanera R."/>
            <person name="Culley D."/>
            <person name="Daum C."/>
            <person name="Ezra D."/>
            <person name="Gonzalez J."/>
            <person name="Henrissat B."/>
            <person name="Kuo A."/>
            <person name="Liang C."/>
            <person name="Lipzen A."/>
            <person name="Lutzoni F."/>
            <person name="Magnuson J."/>
            <person name="Mondo S."/>
            <person name="Nolan M."/>
            <person name="Ohm R."/>
            <person name="Pangilinan J."/>
            <person name="Park H.-J."/>
            <person name="Ramirez L."/>
            <person name="Alfaro M."/>
            <person name="Sun H."/>
            <person name="Tritt A."/>
            <person name="Yoshinaga Y."/>
            <person name="Zwiers L.-H."/>
            <person name="Turgeon B."/>
            <person name="Goodwin S."/>
            <person name="Spatafora J."/>
            <person name="Crous P."/>
            <person name="Grigoriev I."/>
        </authorList>
    </citation>
    <scope>NUCLEOTIDE SEQUENCE</scope>
    <source>
        <strain evidence="2">CBS 690.94</strain>
    </source>
</reference>
<dbReference type="EMBL" id="MU001501">
    <property type="protein sequence ID" value="KAF2444001.1"/>
    <property type="molecule type" value="Genomic_DNA"/>
</dbReference>
<gene>
    <name evidence="2" type="ORF">P171DRAFT_23825</name>
</gene>
<proteinExistence type="predicted"/>
<dbReference type="AlphaFoldDB" id="A0A9P4PH20"/>
<feature type="compositionally biased region" description="Low complexity" evidence="1">
    <location>
        <begin position="254"/>
        <end position="265"/>
    </location>
</feature>
<evidence type="ECO:0000313" key="2">
    <source>
        <dbReference type="EMBL" id="KAF2444001.1"/>
    </source>
</evidence>
<accession>A0A9P4PH20</accession>
<comment type="caution">
    <text evidence="2">The sequence shown here is derived from an EMBL/GenBank/DDBJ whole genome shotgun (WGS) entry which is preliminary data.</text>
</comment>
<name>A0A9P4PH20_9PLEO</name>
<feature type="region of interest" description="Disordered" evidence="1">
    <location>
        <begin position="104"/>
        <end position="177"/>
    </location>
</feature>
<feature type="compositionally biased region" description="Low complexity" evidence="1">
    <location>
        <begin position="104"/>
        <end position="139"/>
    </location>
</feature>
<protein>
    <submittedName>
        <fullName evidence="2">Uncharacterized protein</fullName>
    </submittedName>
</protein>
<feature type="region of interest" description="Disordered" evidence="1">
    <location>
        <begin position="365"/>
        <end position="403"/>
    </location>
</feature>
<feature type="compositionally biased region" description="Basic and acidic residues" evidence="1">
    <location>
        <begin position="1"/>
        <end position="11"/>
    </location>
</feature>